<dbReference type="Gene3D" id="3.90.320.10">
    <property type="match status" value="1"/>
</dbReference>
<gene>
    <name evidence="1" type="ORF">P5673_018328</name>
</gene>
<reference evidence="1" key="2">
    <citation type="journal article" date="2023" name="Science">
        <title>Genomic signatures of disease resistance in endangered staghorn corals.</title>
        <authorList>
            <person name="Vollmer S.V."/>
            <person name="Selwyn J.D."/>
            <person name="Despard B.A."/>
            <person name="Roesel C.L."/>
        </authorList>
    </citation>
    <scope>NUCLEOTIDE SEQUENCE</scope>
    <source>
        <strain evidence="1">K2</strain>
    </source>
</reference>
<sequence>MPTPPTERFGEENLEDTLYELYQKSKTAFHELKISIKEAKSNKRPGRQQSVVYQMRAKHDQQLNLPLAASGLHINDKWPLGPLPDGLVSCDSSGKGFCESTYPYKYKDAMLVAALADSSSCPNYDDNGVDFCLDTVHAYYYQEQSQLFITRVEYCDFVIRTTKDLFVQKCCLALTFGTECCQRQYPSKIKEFSQRC</sequence>
<name>A0AAD9QDB5_ACRCE</name>
<dbReference type="AlphaFoldDB" id="A0AAD9QDB5"/>
<evidence type="ECO:0000313" key="1">
    <source>
        <dbReference type="EMBL" id="KAK2559192.1"/>
    </source>
</evidence>
<reference evidence="1" key="1">
    <citation type="journal article" date="2023" name="G3 (Bethesda)">
        <title>Whole genome assembly and annotation of the endangered Caribbean coral Acropora cervicornis.</title>
        <authorList>
            <person name="Selwyn J.D."/>
            <person name="Vollmer S.V."/>
        </authorList>
    </citation>
    <scope>NUCLEOTIDE SEQUENCE</scope>
    <source>
        <strain evidence="1">K2</strain>
    </source>
</reference>
<organism evidence="1 2">
    <name type="scientific">Acropora cervicornis</name>
    <name type="common">Staghorn coral</name>
    <dbReference type="NCBI Taxonomy" id="6130"/>
    <lineage>
        <taxon>Eukaryota</taxon>
        <taxon>Metazoa</taxon>
        <taxon>Cnidaria</taxon>
        <taxon>Anthozoa</taxon>
        <taxon>Hexacorallia</taxon>
        <taxon>Scleractinia</taxon>
        <taxon>Astrocoeniina</taxon>
        <taxon>Acroporidae</taxon>
        <taxon>Acropora</taxon>
    </lineage>
</organism>
<comment type="caution">
    <text evidence="1">The sequence shown here is derived from an EMBL/GenBank/DDBJ whole genome shotgun (WGS) entry which is preliminary data.</text>
</comment>
<dbReference type="InterPro" id="IPR011604">
    <property type="entry name" value="PDDEXK-like_dom_sf"/>
</dbReference>
<protein>
    <submittedName>
        <fullName evidence="1">Uncharacterized protein</fullName>
    </submittedName>
</protein>
<accession>A0AAD9QDB5</accession>
<keyword evidence="2" id="KW-1185">Reference proteome</keyword>
<dbReference type="PANTHER" id="PTHR47526:SF4">
    <property type="entry name" value="SWIM-TYPE DOMAIN-CONTAINING PROTEIN"/>
    <property type="match status" value="1"/>
</dbReference>
<dbReference type="PANTHER" id="PTHR47526">
    <property type="entry name" value="ATP-DEPENDENT DNA HELICASE"/>
    <property type="match status" value="1"/>
</dbReference>
<proteinExistence type="predicted"/>
<dbReference type="EMBL" id="JARQWQ010000041">
    <property type="protein sequence ID" value="KAK2559192.1"/>
    <property type="molecule type" value="Genomic_DNA"/>
</dbReference>
<dbReference type="Proteomes" id="UP001249851">
    <property type="component" value="Unassembled WGS sequence"/>
</dbReference>
<evidence type="ECO:0000313" key="2">
    <source>
        <dbReference type="Proteomes" id="UP001249851"/>
    </source>
</evidence>